<feature type="transmembrane region" description="Helical" evidence="9">
    <location>
        <begin position="264"/>
        <end position="283"/>
    </location>
</feature>
<dbReference type="GO" id="GO:0090513">
    <property type="term" value="P:L-histidine transmembrane import into vacuole"/>
    <property type="evidence" value="ECO:0007669"/>
    <property type="project" value="EnsemblFungi"/>
</dbReference>
<evidence type="ECO:0000256" key="2">
    <source>
        <dbReference type="ARBA" id="ARBA00008066"/>
    </source>
</evidence>
<feature type="transmembrane region" description="Helical" evidence="9">
    <location>
        <begin position="634"/>
        <end position="654"/>
    </location>
</feature>
<accession>R7YXG3</accession>
<protein>
    <recommendedName>
        <fullName evidence="10">Amino acid transporter transmembrane domain-containing protein</fullName>
    </recommendedName>
</protein>
<evidence type="ECO:0000256" key="9">
    <source>
        <dbReference type="SAM" id="Phobius"/>
    </source>
</evidence>
<dbReference type="GO" id="GO:0015824">
    <property type="term" value="P:proline transport"/>
    <property type="evidence" value="ECO:0007669"/>
    <property type="project" value="EnsemblFungi"/>
</dbReference>
<feature type="region of interest" description="Disordered" evidence="8">
    <location>
        <begin position="1"/>
        <end position="63"/>
    </location>
</feature>
<feature type="domain" description="Amino acid transporter transmembrane" evidence="10">
    <location>
        <begin position="257"/>
        <end position="654"/>
    </location>
</feature>
<evidence type="ECO:0000313" key="12">
    <source>
        <dbReference type="Proteomes" id="UP000016924"/>
    </source>
</evidence>
<dbReference type="GeneID" id="19903099"/>
<evidence type="ECO:0000256" key="8">
    <source>
        <dbReference type="SAM" id="MobiDB-lite"/>
    </source>
</evidence>
<feature type="region of interest" description="Disordered" evidence="8">
    <location>
        <begin position="106"/>
        <end position="174"/>
    </location>
</feature>
<dbReference type="PANTHER" id="PTHR22950:SF692">
    <property type="entry name" value="TRANSMEMBRANE AMINO ACID TRANSPORTER FAMILY PROTEIN"/>
    <property type="match status" value="1"/>
</dbReference>
<feature type="transmembrane region" description="Helical" evidence="9">
    <location>
        <begin position="289"/>
        <end position="310"/>
    </location>
</feature>
<dbReference type="GO" id="GO:0005302">
    <property type="term" value="F:L-tyrosine transmembrane transporter activity"/>
    <property type="evidence" value="ECO:0007669"/>
    <property type="project" value="EnsemblFungi"/>
</dbReference>
<dbReference type="InterPro" id="IPR013057">
    <property type="entry name" value="AA_transpt_TM"/>
</dbReference>
<keyword evidence="6 9" id="KW-1133">Transmembrane helix</keyword>
<dbReference type="PANTHER" id="PTHR22950">
    <property type="entry name" value="AMINO ACID TRANSPORTER"/>
    <property type="match status" value="1"/>
</dbReference>
<dbReference type="STRING" id="1168221.R7YXG3"/>
<dbReference type="Proteomes" id="UP000016924">
    <property type="component" value="Unassembled WGS sequence"/>
</dbReference>
<evidence type="ECO:0000256" key="7">
    <source>
        <dbReference type="ARBA" id="ARBA00023136"/>
    </source>
</evidence>
<dbReference type="OMA" id="PMGIKYA"/>
<dbReference type="HOGENOM" id="CLU_009646_8_1_1"/>
<keyword evidence="5" id="KW-0029">Amino-acid transport</keyword>
<dbReference type="GO" id="GO:0015186">
    <property type="term" value="F:L-glutamine transmembrane transporter activity"/>
    <property type="evidence" value="ECO:0007669"/>
    <property type="project" value="EnsemblFungi"/>
</dbReference>
<dbReference type="RefSeq" id="XP_007781860.1">
    <property type="nucleotide sequence ID" value="XM_007783670.1"/>
</dbReference>
<dbReference type="eggNOG" id="KOG1303">
    <property type="taxonomic scope" value="Eukaryota"/>
</dbReference>
<keyword evidence="3" id="KW-0813">Transport</keyword>
<dbReference type="GO" id="GO:0007034">
    <property type="term" value="P:vacuolar transport"/>
    <property type="evidence" value="ECO:0007669"/>
    <property type="project" value="EnsemblFungi"/>
</dbReference>
<evidence type="ECO:0000256" key="1">
    <source>
        <dbReference type="ARBA" id="ARBA00004141"/>
    </source>
</evidence>
<feature type="compositionally biased region" description="Acidic residues" evidence="8">
    <location>
        <begin position="148"/>
        <end position="157"/>
    </location>
</feature>
<feature type="transmembrane region" description="Helical" evidence="9">
    <location>
        <begin position="474"/>
        <end position="497"/>
    </location>
</feature>
<name>R7YXG3_CONA1</name>
<comment type="similarity">
    <text evidence="2">Belongs to the amino acid/polyamine transporter 2 family.</text>
</comment>
<evidence type="ECO:0000256" key="4">
    <source>
        <dbReference type="ARBA" id="ARBA00022692"/>
    </source>
</evidence>
<feature type="compositionally biased region" description="Basic and acidic residues" evidence="8">
    <location>
        <begin position="29"/>
        <end position="41"/>
    </location>
</feature>
<organism evidence="11 12">
    <name type="scientific">Coniosporium apollinis (strain CBS 100218)</name>
    <name type="common">Rock-inhabiting black yeast</name>
    <dbReference type="NCBI Taxonomy" id="1168221"/>
    <lineage>
        <taxon>Eukaryota</taxon>
        <taxon>Fungi</taxon>
        <taxon>Dikarya</taxon>
        <taxon>Ascomycota</taxon>
        <taxon>Pezizomycotina</taxon>
        <taxon>Dothideomycetes</taxon>
        <taxon>Dothideomycetes incertae sedis</taxon>
        <taxon>Coniosporium</taxon>
    </lineage>
</organism>
<feature type="transmembrane region" description="Helical" evidence="9">
    <location>
        <begin position="576"/>
        <end position="593"/>
    </location>
</feature>
<reference evidence="12" key="1">
    <citation type="submission" date="2012-06" db="EMBL/GenBank/DDBJ databases">
        <title>The genome sequence of Coniosporium apollinis CBS 100218.</title>
        <authorList>
            <consortium name="The Broad Institute Genome Sequencing Platform"/>
            <person name="Cuomo C."/>
            <person name="Gorbushina A."/>
            <person name="Noack S."/>
            <person name="Walker B."/>
            <person name="Young S.K."/>
            <person name="Zeng Q."/>
            <person name="Gargeya S."/>
            <person name="Fitzgerald M."/>
            <person name="Haas B."/>
            <person name="Abouelleil A."/>
            <person name="Alvarado L."/>
            <person name="Arachchi H.M."/>
            <person name="Berlin A.M."/>
            <person name="Chapman S.B."/>
            <person name="Goldberg J."/>
            <person name="Griggs A."/>
            <person name="Gujja S."/>
            <person name="Hansen M."/>
            <person name="Howarth C."/>
            <person name="Imamovic A."/>
            <person name="Larimer J."/>
            <person name="McCowan C."/>
            <person name="Montmayeur A."/>
            <person name="Murphy C."/>
            <person name="Neiman D."/>
            <person name="Pearson M."/>
            <person name="Priest M."/>
            <person name="Roberts A."/>
            <person name="Saif S."/>
            <person name="Shea T."/>
            <person name="Sisk P."/>
            <person name="Sykes S."/>
            <person name="Wortman J."/>
            <person name="Nusbaum C."/>
            <person name="Birren B."/>
        </authorList>
    </citation>
    <scope>NUCLEOTIDE SEQUENCE [LARGE SCALE GENOMIC DNA]</scope>
    <source>
        <strain evidence="12">CBS 100218</strain>
    </source>
</reference>
<evidence type="ECO:0000256" key="5">
    <source>
        <dbReference type="ARBA" id="ARBA00022970"/>
    </source>
</evidence>
<feature type="transmembrane region" description="Helical" evidence="9">
    <location>
        <begin position="364"/>
        <end position="384"/>
    </location>
</feature>
<keyword evidence="12" id="KW-1185">Reference proteome</keyword>
<feature type="transmembrane region" description="Helical" evidence="9">
    <location>
        <begin position="517"/>
        <end position="536"/>
    </location>
</feature>
<sequence>MNGPGKQPQTWSDYERGFRSDSVGSTDSGRVHWGESRRRESGSTVHADGQGQPGGTSNLRHRRSSMSMRINSIRHAGGVNSIDNFARSWQRAAGFFEITPARPSFRVSDADEGQEEYSRGDLEGSAETQRSLLRAALESEGRRPSDNVVEETGEPADETQHLLSTPVQRRVSERRGSLRDDSIFDIEPSLASVFGGSYGTTYGSLSSRVNESSMRHAGRLFTEQQTRGSTAPDKEREPMLVKQVEEDGKIVNVIVGQSTLPQTIFNSVNVLIGVGLLSLPLAIKYSGWVIGMVFFLFSAVTTSYTAKILAKCLDVDSSLITFADLAYVSFGPRARVAVSVLFTLELLATCVALVVLFADSLDALIPGWGGVAWKIVCGIILVPLGFLPLRLLSFTSVLGILCCFGIVVAVFIDGAIKPHQPGSLREPALTHLFPANWLTVPLSFGLLMSPWGGHSVFPNIYRDMRHPYKYRRGVNITYIFTYFLDLSMAVVGLLMFGDSVREEVTSNILVTPGYPKALSVFIVICIAIIPLTKVPLNARPIISTLELFLGLDNRAVSPVGPSLQGVSALNRGIMKITIRILNTVLFVLIAIVFPSFDRIMALLGSVACFTVCIILPLAFHLKLFGPELGWKEKAMNWVLIVISSVLAVVSTVFACLPKETIGA</sequence>
<feature type="transmembrane region" description="Helical" evidence="9">
    <location>
        <begin position="336"/>
        <end position="358"/>
    </location>
</feature>
<dbReference type="GO" id="GO:0015188">
    <property type="term" value="F:L-isoleucine transmembrane transporter activity"/>
    <property type="evidence" value="ECO:0007669"/>
    <property type="project" value="EnsemblFungi"/>
</dbReference>
<dbReference type="EMBL" id="JH767581">
    <property type="protein sequence ID" value="EON66543.1"/>
    <property type="molecule type" value="Genomic_DNA"/>
</dbReference>
<keyword evidence="7 9" id="KW-0472">Membrane</keyword>
<keyword evidence="4 9" id="KW-0812">Transmembrane</keyword>
<evidence type="ECO:0000256" key="3">
    <source>
        <dbReference type="ARBA" id="ARBA00022448"/>
    </source>
</evidence>
<feature type="transmembrane region" description="Helical" evidence="9">
    <location>
        <begin position="432"/>
        <end position="453"/>
    </location>
</feature>
<proteinExistence type="inferred from homology"/>
<dbReference type="AlphaFoldDB" id="R7YXG3"/>
<comment type="subcellular location">
    <subcellularLocation>
        <location evidence="1">Membrane</location>
        <topology evidence="1">Multi-pass membrane protein</topology>
    </subcellularLocation>
</comment>
<dbReference type="GO" id="GO:0005290">
    <property type="term" value="F:L-histidine transmembrane transporter activity"/>
    <property type="evidence" value="ECO:0007669"/>
    <property type="project" value="EnsemblFungi"/>
</dbReference>
<evidence type="ECO:0000313" key="11">
    <source>
        <dbReference type="EMBL" id="EON66543.1"/>
    </source>
</evidence>
<evidence type="ECO:0000256" key="6">
    <source>
        <dbReference type="ARBA" id="ARBA00022989"/>
    </source>
</evidence>
<dbReference type="Pfam" id="PF01490">
    <property type="entry name" value="Aa_trans"/>
    <property type="match status" value="1"/>
</dbReference>
<dbReference type="OrthoDB" id="655540at2759"/>
<evidence type="ECO:0000259" key="10">
    <source>
        <dbReference type="Pfam" id="PF01490"/>
    </source>
</evidence>
<gene>
    <name evidence="11" type="ORF">W97_05788</name>
</gene>
<feature type="transmembrane region" description="Helical" evidence="9">
    <location>
        <begin position="599"/>
        <end position="622"/>
    </location>
</feature>
<feature type="transmembrane region" description="Helical" evidence="9">
    <location>
        <begin position="391"/>
        <end position="412"/>
    </location>
</feature>
<dbReference type="GO" id="GO:0000329">
    <property type="term" value="C:fungal-type vacuole membrane"/>
    <property type="evidence" value="ECO:0007669"/>
    <property type="project" value="EnsemblFungi"/>
</dbReference>